<accession>A0A402BHW8</accession>
<feature type="chain" id="PRO_5018991140" description="Phosphonate ABC transporter substrate-binding protein" evidence="3">
    <location>
        <begin position="26"/>
        <end position="311"/>
    </location>
</feature>
<evidence type="ECO:0000256" key="3">
    <source>
        <dbReference type="SAM" id="SignalP"/>
    </source>
</evidence>
<keyword evidence="2 3" id="KW-0732">Signal</keyword>
<dbReference type="RefSeq" id="WP_126631024.1">
    <property type="nucleotide sequence ID" value="NZ_BIFT01000002.1"/>
</dbReference>
<evidence type="ECO:0000256" key="1">
    <source>
        <dbReference type="ARBA" id="ARBA00007162"/>
    </source>
</evidence>
<dbReference type="NCBIfam" id="TIGR01098">
    <property type="entry name" value="3A0109s03R"/>
    <property type="match status" value="1"/>
</dbReference>
<dbReference type="EMBL" id="BIFT01000002">
    <property type="protein sequence ID" value="GCE31004.1"/>
    <property type="molecule type" value="Genomic_DNA"/>
</dbReference>
<organism evidence="4 5">
    <name type="scientific">Dictyobacter alpinus</name>
    <dbReference type="NCBI Taxonomy" id="2014873"/>
    <lineage>
        <taxon>Bacteria</taxon>
        <taxon>Bacillati</taxon>
        <taxon>Chloroflexota</taxon>
        <taxon>Ktedonobacteria</taxon>
        <taxon>Ktedonobacterales</taxon>
        <taxon>Dictyobacteraceae</taxon>
        <taxon>Dictyobacter</taxon>
    </lineage>
</organism>
<gene>
    <name evidence="4" type="ORF">KDA_64880</name>
</gene>
<dbReference type="PANTHER" id="PTHR35841:SF1">
    <property type="entry name" value="PHOSPHONATES-BINDING PERIPLASMIC PROTEIN"/>
    <property type="match status" value="1"/>
</dbReference>
<dbReference type="CDD" id="cd01071">
    <property type="entry name" value="PBP2_PhnD_like"/>
    <property type="match status" value="1"/>
</dbReference>
<dbReference type="GO" id="GO:0043190">
    <property type="term" value="C:ATP-binding cassette (ABC) transporter complex"/>
    <property type="evidence" value="ECO:0007669"/>
    <property type="project" value="InterPro"/>
</dbReference>
<dbReference type="InterPro" id="IPR005770">
    <property type="entry name" value="PhnD"/>
</dbReference>
<protein>
    <recommendedName>
        <fullName evidence="6">Phosphonate ABC transporter substrate-binding protein</fullName>
    </recommendedName>
</protein>
<dbReference type="SUPFAM" id="SSF53850">
    <property type="entry name" value="Periplasmic binding protein-like II"/>
    <property type="match status" value="1"/>
</dbReference>
<dbReference type="GO" id="GO:0055085">
    <property type="term" value="P:transmembrane transport"/>
    <property type="evidence" value="ECO:0007669"/>
    <property type="project" value="InterPro"/>
</dbReference>
<dbReference type="PANTHER" id="PTHR35841">
    <property type="entry name" value="PHOSPHONATES-BINDING PERIPLASMIC PROTEIN"/>
    <property type="match status" value="1"/>
</dbReference>
<comment type="similarity">
    <text evidence="1">Belongs to the phosphate/phosphite/phosphonate binding protein family.</text>
</comment>
<reference evidence="5" key="1">
    <citation type="submission" date="2018-12" db="EMBL/GenBank/DDBJ databases">
        <title>Tengunoibacter tsumagoiensis gen. nov., sp. nov., Dictyobacter kobayashii sp. nov., D. alpinus sp. nov., and D. joshuensis sp. nov. and description of Dictyobacteraceae fam. nov. within the order Ktedonobacterales isolated from Tengu-no-mugimeshi.</title>
        <authorList>
            <person name="Wang C.M."/>
            <person name="Zheng Y."/>
            <person name="Sakai Y."/>
            <person name="Toyoda A."/>
            <person name="Minakuchi Y."/>
            <person name="Abe K."/>
            <person name="Yokota A."/>
            <person name="Yabe S."/>
        </authorList>
    </citation>
    <scope>NUCLEOTIDE SEQUENCE [LARGE SCALE GENOMIC DNA]</scope>
    <source>
        <strain evidence="5">Uno16</strain>
    </source>
</reference>
<dbReference type="AlphaFoldDB" id="A0A402BHW8"/>
<evidence type="ECO:0000313" key="4">
    <source>
        <dbReference type="EMBL" id="GCE31004.1"/>
    </source>
</evidence>
<dbReference type="PROSITE" id="PS51257">
    <property type="entry name" value="PROKAR_LIPOPROTEIN"/>
    <property type="match status" value="1"/>
</dbReference>
<keyword evidence="5" id="KW-1185">Reference proteome</keyword>
<dbReference type="Proteomes" id="UP000287171">
    <property type="component" value="Unassembled WGS sequence"/>
</dbReference>
<dbReference type="OrthoDB" id="1792890at2"/>
<dbReference type="Gene3D" id="3.40.190.10">
    <property type="entry name" value="Periplasmic binding protein-like II"/>
    <property type="match status" value="2"/>
</dbReference>
<evidence type="ECO:0000313" key="5">
    <source>
        <dbReference type="Proteomes" id="UP000287171"/>
    </source>
</evidence>
<name>A0A402BHW8_9CHLR</name>
<evidence type="ECO:0000256" key="2">
    <source>
        <dbReference type="ARBA" id="ARBA00022729"/>
    </source>
</evidence>
<proteinExistence type="inferred from homology"/>
<evidence type="ECO:0008006" key="6">
    <source>
        <dbReference type="Google" id="ProtNLM"/>
    </source>
</evidence>
<feature type="signal peptide" evidence="3">
    <location>
        <begin position="1"/>
        <end position="25"/>
    </location>
</feature>
<comment type="caution">
    <text evidence="4">The sequence shown here is derived from an EMBL/GenBank/DDBJ whole genome shotgun (WGS) entry which is preliminary data.</text>
</comment>
<sequence>MSISSKAKKLMRLVPLMLMIMVVMAACGNSSTASTSNNVSNAKCAHPISLSQINFGLIPAENATQVLDQTKPFADALSKQVCKPVKLFVGNSYNATIEAMSSKKVDVALYGPLSYILAADKYNAEVILRQLTVDGADHYYSYIITNKKSGIKTLNDLKGKRFSFVDASSTSGNLVPRYIFSKNNIDPDKDMKSFYAGSHDVSVMSVISGKADAGAVASDNFDDLVSKGKFKKDDVVIIKKSDPLPEGPIAVRKELSQSDKDSIRAALLDIKDKAALNALVAGGFVKDTNDSYNGLRDMARVLGIDLKKLAS</sequence>
<dbReference type="Pfam" id="PF12974">
    <property type="entry name" value="Phosphonate-bd"/>
    <property type="match status" value="1"/>
</dbReference>